<proteinExistence type="predicted"/>
<dbReference type="RefSeq" id="WP_369059118.1">
    <property type="nucleotide sequence ID" value="NZ_CP158375.1"/>
</dbReference>
<name>A0AB39KRI8_9CAUL</name>
<dbReference type="InterPro" id="IPR001437">
    <property type="entry name" value="Tscrpt_elong_fac_GreA/B_C"/>
</dbReference>
<dbReference type="Pfam" id="PF01272">
    <property type="entry name" value="GreA_GreB"/>
    <property type="match status" value="1"/>
</dbReference>
<accession>A0AB39KRI8</accession>
<dbReference type="PANTHER" id="PTHR30437:SF5">
    <property type="entry name" value="REGULATOR OF NUCLEOSIDE DIPHOSPHATE KINASE"/>
    <property type="match status" value="1"/>
</dbReference>
<sequence>MQRLEAARARPPIVLAESEADRLTLLAQQTLPAGGAQLLLQEIERAAIVSDDALPADVVRMHAVVEFVDEGRDQRRTVVLVYPREADIAAGKVSITSPVGAGLIGLSTGQEISWPDRDGRERPLRILRVRAPERLAF</sequence>
<dbReference type="InterPro" id="IPR023459">
    <property type="entry name" value="Tscrpt_elong_fac_GreA/B_fam"/>
</dbReference>
<gene>
    <name evidence="2" type="primary">rnk</name>
    <name evidence="2" type="ORF">ABOZ73_16010</name>
</gene>
<organism evidence="2">
    <name type="scientific">Caulobacter sp. 73W</name>
    <dbReference type="NCBI Taxonomy" id="3161137"/>
    <lineage>
        <taxon>Bacteria</taxon>
        <taxon>Pseudomonadati</taxon>
        <taxon>Pseudomonadota</taxon>
        <taxon>Alphaproteobacteria</taxon>
        <taxon>Caulobacterales</taxon>
        <taxon>Caulobacteraceae</taxon>
        <taxon>Caulobacter</taxon>
    </lineage>
</organism>
<dbReference type="Gene3D" id="3.10.50.30">
    <property type="entry name" value="Transcription elongation factor, GreA/GreB, C-terminal domain"/>
    <property type="match status" value="1"/>
</dbReference>
<dbReference type="GO" id="GO:0006354">
    <property type="term" value="P:DNA-templated transcription elongation"/>
    <property type="evidence" value="ECO:0007669"/>
    <property type="project" value="TreeGrafter"/>
</dbReference>
<evidence type="ECO:0000259" key="1">
    <source>
        <dbReference type="Pfam" id="PF01272"/>
    </source>
</evidence>
<keyword evidence="2" id="KW-0418">Kinase</keyword>
<keyword evidence="2" id="KW-0808">Transferase</keyword>
<dbReference type="InterPro" id="IPR036953">
    <property type="entry name" value="GreA/GreB_C_sf"/>
</dbReference>
<dbReference type="GO" id="GO:0003677">
    <property type="term" value="F:DNA binding"/>
    <property type="evidence" value="ECO:0007669"/>
    <property type="project" value="InterPro"/>
</dbReference>
<dbReference type="NCBIfam" id="NF004396">
    <property type="entry name" value="PRK05753.1"/>
    <property type="match status" value="1"/>
</dbReference>
<dbReference type="AlphaFoldDB" id="A0AB39KRI8"/>
<dbReference type="GO" id="GO:0032784">
    <property type="term" value="P:regulation of DNA-templated transcription elongation"/>
    <property type="evidence" value="ECO:0007669"/>
    <property type="project" value="InterPro"/>
</dbReference>
<reference evidence="2" key="1">
    <citation type="submission" date="2024-06" db="EMBL/GenBank/DDBJ databases">
        <title>Caulobacter inopinatus, sp. nov.</title>
        <authorList>
            <person name="Donachie S.P."/>
        </authorList>
    </citation>
    <scope>NUCLEOTIDE SEQUENCE</scope>
    <source>
        <strain evidence="2">73W</strain>
    </source>
</reference>
<dbReference type="GO" id="GO:0016301">
    <property type="term" value="F:kinase activity"/>
    <property type="evidence" value="ECO:0007669"/>
    <property type="project" value="UniProtKB-KW"/>
</dbReference>
<evidence type="ECO:0000313" key="2">
    <source>
        <dbReference type="EMBL" id="XDO96264.1"/>
    </source>
</evidence>
<feature type="domain" description="Transcription elongation factor GreA/GreB C-terminal" evidence="1">
    <location>
        <begin position="55"/>
        <end position="130"/>
    </location>
</feature>
<dbReference type="SUPFAM" id="SSF54534">
    <property type="entry name" value="FKBP-like"/>
    <property type="match status" value="1"/>
</dbReference>
<dbReference type="PANTHER" id="PTHR30437">
    <property type="entry name" value="TRANSCRIPTION ELONGATION FACTOR GREA"/>
    <property type="match status" value="1"/>
</dbReference>
<dbReference type="EMBL" id="CP158375">
    <property type="protein sequence ID" value="XDO96264.1"/>
    <property type="molecule type" value="Genomic_DNA"/>
</dbReference>
<protein>
    <submittedName>
        <fullName evidence="2">Nucleoside diphosphate kinase regulator</fullName>
    </submittedName>
</protein>
<dbReference type="GO" id="GO:0070063">
    <property type="term" value="F:RNA polymerase binding"/>
    <property type="evidence" value="ECO:0007669"/>
    <property type="project" value="InterPro"/>
</dbReference>